<comment type="caution">
    <text evidence="2">The sequence shown here is derived from an EMBL/GenBank/DDBJ whole genome shotgun (WGS) entry which is preliminary data.</text>
</comment>
<name>A0ABD2MVQ4_9CUCU</name>
<keyword evidence="3" id="KW-1185">Reference proteome</keyword>
<dbReference type="InterPro" id="IPR002969">
    <property type="entry name" value="ApolipopD"/>
</dbReference>
<dbReference type="InterPro" id="IPR012674">
    <property type="entry name" value="Calycin"/>
</dbReference>
<dbReference type="PANTHER" id="PTHR10612">
    <property type="entry name" value="APOLIPOPROTEIN D"/>
    <property type="match status" value="1"/>
</dbReference>
<dbReference type="PRINTS" id="PR01219">
    <property type="entry name" value="APOLIPOPROTD"/>
</dbReference>
<dbReference type="Gene3D" id="2.40.128.20">
    <property type="match status" value="1"/>
</dbReference>
<dbReference type="EMBL" id="JABFTP020000042">
    <property type="protein sequence ID" value="KAL3270570.1"/>
    <property type="molecule type" value="Genomic_DNA"/>
</dbReference>
<organism evidence="2 3">
    <name type="scientific">Cryptolaemus montrouzieri</name>
    <dbReference type="NCBI Taxonomy" id="559131"/>
    <lineage>
        <taxon>Eukaryota</taxon>
        <taxon>Metazoa</taxon>
        <taxon>Ecdysozoa</taxon>
        <taxon>Arthropoda</taxon>
        <taxon>Hexapoda</taxon>
        <taxon>Insecta</taxon>
        <taxon>Pterygota</taxon>
        <taxon>Neoptera</taxon>
        <taxon>Endopterygota</taxon>
        <taxon>Coleoptera</taxon>
        <taxon>Polyphaga</taxon>
        <taxon>Cucujiformia</taxon>
        <taxon>Coccinelloidea</taxon>
        <taxon>Coccinellidae</taxon>
        <taxon>Scymninae</taxon>
        <taxon>Scymnini</taxon>
        <taxon>Cryptolaemus</taxon>
    </lineage>
</organism>
<feature type="signal peptide" evidence="1">
    <location>
        <begin position="1"/>
        <end position="20"/>
    </location>
</feature>
<gene>
    <name evidence="2" type="ORF">HHI36_021107</name>
</gene>
<protein>
    <recommendedName>
        <fullName evidence="4">Apolipoprotein D</fullName>
    </recommendedName>
</protein>
<evidence type="ECO:0000313" key="3">
    <source>
        <dbReference type="Proteomes" id="UP001516400"/>
    </source>
</evidence>
<dbReference type="AlphaFoldDB" id="A0ABD2MVQ4"/>
<sequence length="251" mass="27988">MLKITLVCFAALAFFDRINGHSYHLGGCPDVEPQRSFDMKKMLGIWYAIEKTDTASTCVVYNFTQTDEPNEYELVQTSQHFILKYTPIKHIYRYTGKLTVPDLSVPSKMSVNFPLSLRVSNFTIVYSDYTTSALIFTCQNLAFANRQSATILSRDKTLEKDTIVKLRDFLSENEIDPHDLSIVSQNNCPKPNSGTSVINIDDETLSAKSAGDVLRGAGNAIASGTEWAIHGVGTVVDKVKGNKNIEEFERV</sequence>
<evidence type="ECO:0000256" key="1">
    <source>
        <dbReference type="SAM" id="SignalP"/>
    </source>
</evidence>
<accession>A0ABD2MVQ4</accession>
<evidence type="ECO:0000313" key="2">
    <source>
        <dbReference type="EMBL" id="KAL3270570.1"/>
    </source>
</evidence>
<dbReference type="Proteomes" id="UP001516400">
    <property type="component" value="Unassembled WGS sequence"/>
</dbReference>
<reference evidence="2 3" key="1">
    <citation type="journal article" date="2021" name="BMC Biol.">
        <title>Horizontally acquired antibacterial genes associated with adaptive radiation of ladybird beetles.</title>
        <authorList>
            <person name="Li H.S."/>
            <person name="Tang X.F."/>
            <person name="Huang Y.H."/>
            <person name="Xu Z.Y."/>
            <person name="Chen M.L."/>
            <person name="Du X.Y."/>
            <person name="Qiu B.Y."/>
            <person name="Chen P.T."/>
            <person name="Zhang W."/>
            <person name="Slipinski A."/>
            <person name="Escalona H.E."/>
            <person name="Waterhouse R.M."/>
            <person name="Zwick A."/>
            <person name="Pang H."/>
        </authorList>
    </citation>
    <scope>NUCLEOTIDE SEQUENCE [LARGE SCALE GENOMIC DNA]</scope>
    <source>
        <strain evidence="2">SYSU2018</strain>
    </source>
</reference>
<dbReference type="SUPFAM" id="SSF50814">
    <property type="entry name" value="Lipocalins"/>
    <property type="match status" value="1"/>
</dbReference>
<proteinExistence type="predicted"/>
<keyword evidence="1" id="KW-0732">Signal</keyword>
<evidence type="ECO:0008006" key="4">
    <source>
        <dbReference type="Google" id="ProtNLM"/>
    </source>
</evidence>
<dbReference type="PANTHER" id="PTHR10612:SF49">
    <property type="entry name" value="APOLIPOPROTEIN D-LIKE PROTEIN"/>
    <property type="match status" value="1"/>
</dbReference>
<feature type="chain" id="PRO_5044836409" description="Apolipoprotein D" evidence="1">
    <location>
        <begin position="21"/>
        <end position="251"/>
    </location>
</feature>